<evidence type="ECO:0000313" key="3">
    <source>
        <dbReference type="EMBL" id="RJG24278.1"/>
    </source>
</evidence>
<proteinExistence type="predicted"/>
<protein>
    <submittedName>
        <fullName evidence="3">Aldo/keto reductase</fullName>
    </submittedName>
</protein>
<dbReference type="Gene3D" id="3.20.20.100">
    <property type="entry name" value="NADP-dependent oxidoreductase domain"/>
    <property type="match status" value="1"/>
</dbReference>
<reference evidence="3 4" key="1">
    <citation type="submission" date="2018-09" db="EMBL/GenBank/DDBJ databases">
        <title>Paenibacillus SK2017-BO5.</title>
        <authorList>
            <person name="Piskunova J.V."/>
            <person name="Dubiley S.A."/>
            <person name="Severinov K.V."/>
        </authorList>
    </citation>
    <scope>NUCLEOTIDE SEQUENCE [LARGE SCALE GENOMIC DNA]</scope>
    <source>
        <strain evidence="3 4">BO5</strain>
    </source>
</reference>
<dbReference type="Pfam" id="PF00248">
    <property type="entry name" value="Aldo_ket_red"/>
    <property type="match status" value="1"/>
</dbReference>
<feature type="domain" description="NADP-dependent oxidoreductase" evidence="2">
    <location>
        <begin position="16"/>
        <end position="294"/>
    </location>
</feature>
<dbReference type="SUPFAM" id="SSF51430">
    <property type="entry name" value="NAD(P)-linked oxidoreductase"/>
    <property type="match status" value="1"/>
</dbReference>
<evidence type="ECO:0000256" key="1">
    <source>
        <dbReference type="ARBA" id="ARBA00023002"/>
    </source>
</evidence>
<dbReference type="InterPro" id="IPR036812">
    <property type="entry name" value="NAD(P)_OxRdtase_dom_sf"/>
</dbReference>
<evidence type="ECO:0000259" key="2">
    <source>
        <dbReference type="Pfam" id="PF00248"/>
    </source>
</evidence>
<comment type="caution">
    <text evidence="3">The sequence shown here is derived from an EMBL/GenBank/DDBJ whole genome shotgun (WGS) entry which is preliminary data.</text>
</comment>
<dbReference type="PANTHER" id="PTHR43364">
    <property type="entry name" value="NADH-SPECIFIC METHYLGLYOXAL REDUCTASE-RELATED"/>
    <property type="match status" value="1"/>
</dbReference>
<name>A0A3A3GIV3_PANTH</name>
<dbReference type="InterPro" id="IPR023210">
    <property type="entry name" value="NADP_OxRdtase_dom"/>
</dbReference>
<dbReference type="PANTHER" id="PTHR43364:SF4">
    <property type="entry name" value="NAD(P)-LINKED OXIDOREDUCTASE SUPERFAMILY PROTEIN"/>
    <property type="match status" value="1"/>
</dbReference>
<dbReference type="EMBL" id="QYZD01000007">
    <property type="protein sequence ID" value="RJG24278.1"/>
    <property type="molecule type" value="Genomic_DNA"/>
</dbReference>
<dbReference type="CDD" id="cd19086">
    <property type="entry name" value="AKR_AKR11C1"/>
    <property type="match status" value="1"/>
</dbReference>
<dbReference type="InterPro" id="IPR050523">
    <property type="entry name" value="AKR_Detox_Biosynth"/>
</dbReference>
<dbReference type="AlphaFoldDB" id="A0A3A3GIV3"/>
<accession>A0A3A3GIV3</accession>
<sequence length="307" mass="34687">MQYRRLGRTDLKVSVIGIGTWQFGGEWGHDYTQQEVDRILHKAKQLGINLIDTAECYGDHLSEAFIGDFLRRDKREDWVVATKFGHQFHSHLNRTDRYGAQEVRGQLEASLRALKTDYIDLYQFHSGNDQAFDNDDLWTMLDKQVQAGTIRHIGLSLNKSNSMHQTASATSVGAGAIQLVYNRLERGPEEEVLPSCLEQGLGVLARVPLASGFLSGKYKPGTEFAANDVRHRHGREELDERLKQVEEIQQNEVPQGMDMAEWALSWCLRHPAVTCVIPGCKNEQQVESNARAARHAAGDHPQIWADQ</sequence>
<organism evidence="3 4">
    <name type="scientific">Paenibacillus thiaminolyticus</name>
    <name type="common">Bacillus thiaminolyticus</name>
    <dbReference type="NCBI Taxonomy" id="49283"/>
    <lineage>
        <taxon>Bacteria</taxon>
        <taxon>Bacillati</taxon>
        <taxon>Bacillota</taxon>
        <taxon>Bacilli</taxon>
        <taxon>Bacillales</taxon>
        <taxon>Paenibacillaceae</taxon>
        <taxon>Paenibacillus</taxon>
    </lineage>
</organism>
<dbReference type="GO" id="GO:0005829">
    <property type="term" value="C:cytosol"/>
    <property type="evidence" value="ECO:0007669"/>
    <property type="project" value="TreeGrafter"/>
</dbReference>
<dbReference type="GO" id="GO:0016491">
    <property type="term" value="F:oxidoreductase activity"/>
    <property type="evidence" value="ECO:0007669"/>
    <property type="project" value="UniProtKB-KW"/>
</dbReference>
<dbReference type="Proteomes" id="UP000266177">
    <property type="component" value="Unassembled WGS sequence"/>
</dbReference>
<keyword evidence="1" id="KW-0560">Oxidoreductase</keyword>
<gene>
    <name evidence="3" type="ORF">DQX05_10465</name>
</gene>
<dbReference type="RefSeq" id="WP_119793310.1">
    <property type="nucleotide sequence ID" value="NZ_QYZD01000007.1"/>
</dbReference>
<dbReference type="OrthoDB" id="9773828at2"/>
<evidence type="ECO:0000313" key="4">
    <source>
        <dbReference type="Proteomes" id="UP000266177"/>
    </source>
</evidence>